<accession>A0AC61MQY6</accession>
<name>A0AC61MQY6_9FIRM</name>
<proteinExistence type="predicted"/>
<evidence type="ECO:0000313" key="1">
    <source>
        <dbReference type="EMBL" id="QQK07907.1"/>
    </source>
</evidence>
<gene>
    <name evidence="1" type="ORF">JFY71_11645</name>
</gene>
<organism evidence="1 2">
    <name type="scientific">Miniphocaeibacter halophilus</name>
    <dbReference type="NCBI Taxonomy" id="2931922"/>
    <lineage>
        <taxon>Bacteria</taxon>
        <taxon>Bacillati</taxon>
        <taxon>Bacillota</taxon>
        <taxon>Tissierellia</taxon>
        <taxon>Tissierellales</taxon>
        <taxon>Peptoniphilaceae</taxon>
        <taxon>Miniphocaeibacter</taxon>
    </lineage>
</organism>
<protein>
    <submittedName>
        <fullName evidence="1">Bifunctional folylpolyglutamate synthase/dihydrofolate synthase</fullName>
    </submittedName>
</protein>
<evidence type="ECO:0000313" key="2">
    <source>
        <dbReference type="Proteomes" id="UP000595814"/>
    </source>
</evidence>
<sequence>MNRNENQLLNIAKDIKTFNGKENVKPILEYFGNPQDKLKVIHVAGTNGKGSVSAFINNILIENKYNIGLFTSPAIFEPNDRIKINNENISDYDLLAYYNKVIRVSEKLNIKLHEFDIATIIAYLYFYNKNCDLAIIEVGIGGRIDSTNIVKKPLISVICKIGRDHLEILGNNIEEIAREKAGIIKKDSAVAIYNQEENILNIVENIGKDCNNEIIIPDFNEIKNLNINLNKILFFYKDYEIEIQMTNIVQVYNAVLALEVVLYLGRIGYSISKNNILRGILKTRVMGRFQILNENPMVILDGAHNVESVKALNKTLKEDFPNEKFVFITSFFKDKEYMKLVEIMAPLAYAFIACETDDKRTVESLELTNFLGMFCDRVHNGKTIKNSLDIAMNNFSDKKIIIYGSLSLIKDSVDYFN</sequence>
<reference evidence="1 2" key="1">
    <citation type="journal article" date="2022" name="Int. J. Syst. Evol. Microbiol.">
        <title>Miniphocaeibacter halophilus sp. nov., an ammonium-tolerant acetate-producing bacterium isolated from a biogas system.</title>
        <authorList>
            <person name="Schnurer A."/>
            <person name="Singh A."/>
            <person name="Bi S."/>
            <person name="Qiao W."/>
            <person name="Westerholm M."/>
        </authorList>
    </citation>
    <scope>NUCLEOTIDE SEQUENCE [LARGE SCALE GENOMIC DNA]</scope>
    <source>
        <strain evidence="1 2">AMB_01</strain>
    </source>
</reference>
<keyword evidence="2" id="KW-1185">Reference proteome</keyword>
<dbReference type="Proteomes" id="UP000595814">
    <property type="component" value="Chromosome"/>
</dbReference>
<dbReference type="EMBL" id="CP066744">
    <property type="protein sequence ID" value="QQK07907.1"/>
    <property type="molecule type" value="Genomic_DNA"/>
</dbReference>